<reference evidence="1" key="1">
    <citation type="submission" date="2024-07" db="EMBL/GenBank/DDBJ databases">
        <title>Complete genome sequence of Verrucomicrobiaceae bacterium NT6N.</title>
        <authorList>
            <person name="Huang C."/>
            <person name="Takami H."/>
            <person name="Hamasaki K."/>
        </authorList>
    </citation>
    <scope>NUCLEOTIDE SEQUENCE</scope>
    <source>
        <strain evidence="1">NT6N</strain>
    </source>
</reference>
<dbReference type="EMBL" id="AP026866">
    <property type="protein sequence ID" value="BDS07429.1"/>
    <property type="molecule type" value="Genomic_DNA"/>
</dbReference>
<dbReference type="KEGG" id="osu:NT6N_24690"/>
<proteinExistence type="predicted"/>
<sequence length="116" mass="13716">MKTPINDTLELIGRLDVREKMKNADLRIPALPLLEYDLQEIMHIEHRLPPEAQLKDIIHTAMISPSGHWATCAIKWLLQGFPLDDDIREWYQTCKKNKRVHQRIRQAAHRLFKNQT</sequence>
<name>A0AAT9FNE9_9BACT</name>
<organism evidence="1">
    <name type="scientific">Oceaniferula spumae</name>
    <dbReference type="NCBI Taxonomy" id="2979115"/>
    <lineage>
        <taxon>Bacteria</taxon>
        <taxon>Pseudomonadati</taxon>
        <taxon>Verrucomicrobiota</taxon>
        <taxon>Verrucomicrobiia</taxon>
        <taxon>Verrucomicrobiales</taxon>
        <taxon>Verrucomicrobiaceae</taxon>
        <taxon>Oceaniferula</taxon>
    </lineage>
</organism>
<dbReference type="AlphaFoldDB" id="A0AAT9FNE9"/>
<gene>
    <name evidence="1" type="ORF">NT6N_24690</name>
</gene>
<evidence type="ECO:0000313" key="1">
    <source>
        <dbReference type="EMBL" id="BDS07429.1"/>
    </source>
</evidence>
<evidence type="ECO:0008006" key="2">
    <source>
        <dbReference type="Google" id="ProtNLM"/>
    </source>
</evidence>
<accession>A0AAT9FNE9</accession>
<protein>
    <recommendedName>
        <fullName evidence="2">Transposase</fullName>
    </recommendedName>
</protein>